<sequence>MSTRPALREARSDRYGIVDPGTEPPLSADGGKAPDRRKVSLRWLTGTILTGLFGAGLMGGAVYAALDGEYSAASAPQIAPGIVREGESQTNTSQKGDRILIQTDTMEAHQVVRISTTTRVGDKDVIKVKPFAHVLASLQLASSSLASQVPPYDPQALTADPNAGPAKPAPAQAPPAPDDGEVTVSSRDLAAADFDPAAGPLLPEDQVLALVRAEINSAPGSRSNLPDLPPQFVAMSDDSDTDSPDLSALRETDVPGDPDSALRITIVPENFTDVNKTAAETRSREQTILVEDKDTLASILHGLGSTPDEVTEIAKALGDAAHIHGGLRLRVLVGPGGRDDERIRPVRLSVYNADQHLGTVVLADTGGYVSVQDPNSTEIAANAEDNSGGDDEDDGGDSGTGIRLYYSIFETALKQQVPPPMIERLLRIYAYDVDLTRRTRPGDNFEVFYEQDDSGKPVGDILYTALTVGGELKRYYRFASLDDGKVDYYDEDGKSARKFLMRKPIVAGEMRSTFGMRRHPILGYYKMHTGVDWAAPIGTPIQATGNGTIIKAGWSNGYGRHIEIQHANGYVSTYSHMSGFAAGSVLGAKVTMGQVIGYLGMTGLATGPHVHYEVKINGSFVDPMRIKLPQGRELGGQMLASFKEERDRIDSLMRAPVAEASTNSNKT</sequence>
<evidence type="ECO:0000313" key="11">
    <source>
        <dbReference type="Proteomes" id="UP001237448"/>
    </source>
</evidence>
<feature type="compositionally biased region" description="Basic and acidic residues" evidence="7">
    <location>
        <begin position="1"/>
        <end position="16"/>
    </location>
</feature>
<feature type="region of interest" description="Disordered" evidence="7">
    <location>
        <begin position="1"/>
        <end position="34"/>
    </location>
</feature>
<comment type="caution">
    <text evidence="10">The sequence shown here is derived from an EMBL/GenBank/DDBJ whole genome shotgun (WGS) entry which is preliminary data.</text>
</comment>
<dbReference type="Proteomes" id="UP001237448">
    <property type="component" value="Unassembled WGS sequence"/>
</dbReference>
<dbReference type="EMBL" id="JAUSVK010000001">
    <property type="protein sequence ID" value="MDQ0390354.1"/>
    <property type="molecule type" value="Genomic_DNA"/>
</dbReference>
<reference evidence="10 11" key="1">
    <citation type="submission" date="2023-07" db="EMBL/GenBank/DDBJ databases">
        <title>Genomic Encyclopedia of Type Strains, Phase IV (KMG-IV): sequencing the most valuable type-strain genomes for metagenomic binning, comparative biology and taxonomic classification.</title>
        <authorList>
            <person name="Goeker M."/>
        </authorList>
    </citation>
    <scope>NUCLEOTIDE SEQUENCE [LARGE SCALE GENOMIC DNA]</scope>
    <source>
        <strain evidence="10 11">DSM 5896</strain>
    </source>
</reference>
<dbReference type="InterPro" id="IPR011055">
    <property type="entry name" value="Dup_hybrid_motif"/>
</dbReference>
<evidence type="ECO:0000313" key="10">
    <source>
        <dbReference type="EMBL" id="MDQ0390354.1"/>
    </source>
</evidence>
<organism evidence="10 11">
    <name type="scientific">Labrys monachus</name>
    <dbReference type="NCBI Taxonomy" id="217067"/>
    <lineage>
        <taxon>Bacteria</taxon>
        <taxon>Pseudomonadati</taxon>
        <taxon>Pseudomonadota</taxon>
        <taxon>Alphaproteobacteria</taxon>
        <taxon>Hyphomicrobiales</taxon>
        <taxon>Xanthobacteraceae</taxon>
        <taxon>Labrys</taxon>
    </lineage>
</organism>
<dbReference type="Gene3D" id="2.70.70.10">
    <property type="entry name" value="Glucose Permease (Domain IIA)"/>
    <property type="match status" value="1"/>
</dbReference>
<protein>
    <submittedName>
        <fullName evidence="10">Murein DD-endopeptidase MepM/ murein hydrolase activator NlpD</fullName>
    </submittedName>
</protein>
<keyword evidence="4 10" id="KW-0378">Hydrolase</keyword>
<keyword evidence="6" id="KW-0482">Metalloprotease</keyword>
<name>A0ABU0F6W4_9HYPH</name>
<keyword evidence="8" id="KW-0472">Membrane</keyword>
<evidence type="ECO:0000256" key="8">
    <source>
        <dbReference type="SAM" id="Phobius"/>
    </source>
</evidence>
<accession>A0ABU0F6W4</accession>
<feature type="compositionally biased region" description="Pro residues" evidence="7">
    <location>
        <begin position="167"/>
        <end position="177"/>
    </location>
</feature>
<dbReference type="CDD" id="cd12797">
    <property type="entry name" value="M23_peptidase"/>
    <property type="match status" value="1"/>
</dbReference>
<dbReference type="Pfam" id="PF01551">
    <property type="entry name" value="Peptidase_M23"/>
    <property type="match status" value="1"/>
</dbReference>
<dbReference type="SUPFAM" id="SSF51261">
    <property type="entry name" value="Duplicated hybrid motif"/>
    <property type="match status" value="1"/>
</dbReference>
<keyword evidence="8" id="KW-0812">Transmembrane</keyword>
<evidence type="ECO:0000256" key="5">
    <source>
        <dbReference type="ARBA" id="ARBA00022833"/>
    </source>
</evidence>
<dbReference type="Gene3D" id="3.10.450.350">
    <property type="match status" value="1"/>
</dbReference>
<keyword evidence="5" id="KW-0862">Zinc</keyword>
<evidence type="ECO:0000256" key="7">
    <source>
        <dbReference type="SAM" id="MobiDB-lite"/>
    </source>
</evidence>
<keyword evidence="2" id="KW-0645">Protease</keyword>
<dbReference type="GO" id="GO:0016787">
    <property type="term" value="F:hydrolase activity"/>
    <property type="evidence" value="ECO:0007669"/>
    <property type="project" value="UniProtKB-KW"/>
</dbReference>
<dbReference type="InterPro" id="IPR050570">
    <property type="entry name" value="Cell_wall_metabolism_enzyme"/>
</dbReference>
<feature type="region of interest" description="Disordered" evidence="7">
    <location>
        <begin position="218"/>
        <end position="260"/>
    </location>
</feature>
<evidence type="ECO:0000256" key="2">
    <source>
        <dbReference type="ARBA" id="ARBA00022670"/>
    </source>
</evidence>
<keyword evidence="3" id="KW-0479">Metal-binding</keyword>
<evidence type="ECO:0000256" key="3">
    <source>
        <dbReference type="ARBA" id="ARBA00022723"/>
    </source>
</evidence>
<evidence type="ECO:0000256" key="4">
    <source>
        <dbReference type="ARBA" id="ARBA00022801"/>
    </source>
</evidence>
<evidence type="ECO:0000256" key="1">
    <source>
        <dbReference type="ARBA" id="ARBA00001947"/>
    </source>
</evidence>
<feature type="domain" description="M23ase beta-sheet core" evidence="9">
    <location>
        <begin position="526"/>
        <end position="623"/>
    </location>
</feature>
<keyword evidence="11" id="KW-1185">Reference proteome</keyword>
<comment type="cofactor">
    <cofactor evidence="1">
        <name>Zn(2+)</name>
        <dbReference type="ChEBI" id="CHEBI:29105"/>
    </cofactor>
</comment>
<dbReference type="PANTHER" id="PTHR21666:SF288">
    <property type="entry name" value="CELL DIVISION PROTEIN YTFB"/>
    <property type="match status" value="1"/>
</dbReference>
<evidence type="ECO:0000259" key="9">
    <source>
        <dbReference type="Pfam" id="PF01551"/>
    </source>
</evidence>
<proteinExistence type="predicted"/>
<dbReference type="RefSeq" id="WP_307421533.1">
    <property type="nucleotide sequence ID" value="NZ_JAUSVK010000001.1"/>
</dbReference>
<keyword evidence="8" id="KW-1133">Transmembrane helix</keyword>
<dbReference type="InterPro" id="IPR016047">
    <property type="entry name" value="M23ase_b-sheet_dom"/>
</dbReference>
<feature type="region of interest" description="Disordered" evidence="7">
    <location>
        <begin position="151"/>
        <end position="184"/>
    </location>
</feature>
<evidence type="ECO:0000256" key="6">
    <source>
        <dbReference type="ARBA" id="ARBA00023049"/>
    </source>
</evidence>
<feature type="transmembrane region" description="Helical" evidence="8">
    <location>
        <begin position="43"/>
        <end position="66"/>
    </location>
</feature>
<dbReference type="PANTHER" id="PTHR21666">
    <property type="entry name" value="PEPTIDASE-RELATED"/>
    <property type="match status" value="1"/>
</dbReference>
<gene>
    <name evidence="10" type="ORF">J3R73_000146</name>
</gene>